<evidence type="ECO:0000313" key="2">
    <source>
        <dbReference type="Proteomes" id="UP001595828"/>
    </source>
</evidence>
<dbReference type="EMBL" id="JBHSDR010000006">
    <property type="protein sequence ID" value="MFC4295498.1"/>
    <property type="molecule type" value="Genomic_DNA"/>
</dbReference>
<gene>
    <name evidence="1" type="ORF">ACFO0A_10580</name>
</gene>
<reference evidence="2" key="1">
    <citation type="journal article" date="2019" name="Int. J. Syst. Evol. Microbiol.">
        <title>The Global Catalogue of Microorganisms (GCM) 10K type strain sequencing project: providing services to taxonomists for standard genome sequencing and annotation.</title>
        <authorList>
            <consortium name="The Broad Institute Genomics Platform"/>
            <consortium name="The Broad Institute Genome Sequencing Center for Infectious Disease"/>
            <person name="Wu L."/>
            <person name="Ma J."/>
        </authorList>
    </citation>
    <scope>NUCLEOTIDE SEQUENCE [LARGE SCALE GENOMIC DNA]</scope>
    <source>
        <strain evidence="2">CGMCC 1.12989</strain>
    </source>
</reference>
<evidence type="ECO:0000313" key="1">
    <source>
        <dbReference type="EMBL" id="MFC4295498.1"/>
    </source>
</evidence>
<proteinExistence type="predicted"/>
<dbReference type="Proteomes" id="UP001595828">
    <property type="component" value="Unassembled WGS sequence"/>
</dbReference>
<name>A0ABV8RQ71_9SPHN</name>
<accession>A0ABV8RQ71</accession>
<comment type="caution">
    <text evidence="1">The sequence shown here is derived from an EMBL/GenBank/DDBJ whole genome shotgun (WGS) entry which is preliminary data.</text>
</comment>
<keyword evidence="2" id="KW-1185">Reference proteome</keyword>
<sequence length="322" mass="33331">MGRPAQFDQDYGTAGTALRDGLARADMSLANVRPVLRHLLGSTDNALFSEDIVARVRGLLHDLATQLVAALGEKTGHPDARHWAPSAAGGLAAALADDAALLGHVHALAIEAQLSERLATRLALDPVLPPLVNALIASSEERTASAAMALLAAQARFVQAQRRGEHALGELPADLLHAVLLTMRAYVEADDPSAAPIADQAERDIRAAYDEGHSRLGLLSRLVETMGGGAVAALDLTHGGLALFVTALAEGSDQSRDVAILATSESQTARLALGLIACGIRPTAVEQQLLAIHPEAEVPEGLEQFGASAAAALLASSSPVAR</sequence>
<protein>
    <recommendedName>
        <fullName evidence="3">DUF2336 domain-containing protein</fullName>
    </recommendedName>
</protein>
<evidence type="ECO:0008006" key="3">
    <source>
        <dbReference type="Google" id="ProtNLM"/>
    </source>
</evidence>
<organism evidence="1 2">
    <name type="scientific">Novosphingobium tardum</name>
    <dbReference type="NCBI Taxonomy" id="1538021"/>
    <lineage>
        <taxon>Bacteria</taxon>
        <taxon>Pseudomonadati</taxon>
        <taxon>Pseudomonadota</taxon>
        <taxon>Alphaproteobacteria</taxon>
        <taxon>Sphingomonadales</taxon>
        <taxon>Sphingomonadaceae</taxon>
        <taxon>Novosphingobium</taxon>
    </lineage>
</organism>
<dbReference type="RefSeq" id="WP_379538971.1">
    <property type="nucleotide sequence ID" value="NZ_JBHSDR010000006.1"/>
</dbReference>